<dbReference type="Gene3D" id="3.40.50.10810">
    <property type="entry name" value="Tandem AAA-ATPase domain"/>
    <property type="match status" value="1"/>
</dbReference>
<gene>
    <name evidence="12" type="primary">rapA_2</name>
    <name evidence="9" type="synonym">rapA</name>
    <name evidence="12" type="ORF">lpari_03030</name>
</gene>
<dbReference type="Gene3D" id="6.10.140.2230">
    <property type="match status" value="1"/>
</dbReference>
<dbReference type="Pfam" id="PF00271">
    <property type="entry name" value="Helicase_C"/>
    <property type="match status" value="1"/>
</dbReference>
<dbReference type="NCBIfam" id="NF003426">
    <property type="entry name" value="PRK04914.1"/>
    <property type="match status" value="1"/>
</dbReference>
<name>A0A1E5JPL8_9GAMM</name>
<dbReference type="PANTHER" id="PTHR45766:SF6">
    <property type="entry name" value="SWI_SNF-RELATED MATRIX-ASSOCIATED ACTIN-DEPENDENT REGULATOR OF CHROMATIN SUBFAMILY A-LIKE PROTEIN 1"/>
    <property type="match status" value="1"/>
</dbReference>
<keyword evidence="5 9" id="KW-0805">Transcription regulation</keyword>
<dbReference type="AlphaFoldDB" id="A0A1E5JPL8"/>
<dbReference type="Gene3D" id="6.10.140.1500">
    <property type="match status" value="1"/>
</dbReference>
<dbReference type="OrthoDB" id="9814088at2"/>
<dbReference type="InterPro" id="IPR022737">
    <property type="entry name" value="RapA_C"/>
</dbReference>
<dbReference type="GO" id="GO:0016817">
    <property type="term" value="F:hydrolase activity, acting on acid anhydrides"/>
    <property type="evidence" value="ECO:0007669"/>
    <property type="project" value="InterPro"/>
</dbReference>
<evidence type="ECO:0000256" key="7">
    <source>
        <dbReference type="ARBA" id="ARBA00023159"/>
    </source>
</evidence>
<keyword evidence="1 9" id="KW-0547">Nucleotide-binding</keyword>
<dbReference type="InterPro" id="IPR057342">
    <property type="entry name" value="DEXDc_RapA"/>
</dbReference>
<dbReference type="CDD" id="cd18011">
    <property type="entry name" value="DEXDc_RapA"/>
    <property type="match status" value="1"/>
</dbReference>
<dbReference type="InterPro" id="IPR040765">
    <property type="entry name" value="Tudor_1_RapA"/>
</dbReference>
<protein>
    <recommendedName>
        <fullName evidence="9">RNA polymerase-associated protein RapA</fullName>
        <ecNumber evidence="9">3.6.4.-</ecNumber>
    </recommendedName>
    <alternativeName>
        <fullName evidence="9">ATP-dependent helicase HepA</fullName>
    </alternativeName>
</protein>
<dbReference type="STRING" id="45071.Lpar_0830"/>
<evidence type="ECO:0000256" key="9">
    <source>
        <dbReference type="HAMAP-Rule" id="MF_01821"/>
    </source>
</evidence>
<evidence type="ECO:0000259" key="11">
    <source>
        <dbReference type="PROSITE" id="PS51194"/>
    </source>
</evidence>
<dbReference type="InterPro" id="IPR001650">
    <property type="entry name" value="Helicase_C-like"/>
</dbReference>
<dbReference type="GO" id="GO:0004386">
    <property type="term" value="F:helicase activity"/>
    <property type="evidence" value="ECO:0007669"/>
    <property type="project" value="UniProtKB-UniRule"/>
</dbReference>
<dbReference type="InterPro" id="IPR023949">
    <property type="entry name" value="Helicase_RapA"/>
</dbReference>
<proteinExistence type="inferred from homology"/>
<comment type="subunit">
    <text evidence="9">Interacts with the RNAP. Has a higher affinity for the core RNAP than for the holoenzyme. Its ATPase activity is stimulated by binding to RNAP.</text>
</comment>
<evidence type="ECO:0000313" key="12">
    <source>
        <dbReference type="EMBL" id="OEH45978.1"/>
    </source>
</evidence>
<dbReference type="InterPro" id="IPR049730">
    <property type="entry name" value="SNF2/RAD54-like_C"/>
</dbReference>
<evidence type="ECO:0000256" key="4">
    <source>
        <dbReference type="ARBA" id="ARBA00022840"/>
    </source>
</evidence>
<keyword evidence="13" id="KW-1185">Reference proteome</keyword>
<keyword evidence="6 9" id="KW-0238">DNA-binding</keyword>
<evidence type="ECO:0000256" key="1">
    <source>
        <dbReference type="ARBA" id="ARBA00022741"/>
    </source>
</evidence>
<dbReference type="GO" id="GO:0006355">
    <property type="term" value="P:regulation of DNA-templated transcription"/>
    <property type="evidence" value="ECO:0007669"/>
    <property type="project" value="UniProtKB-UniRule"/>
</dbReference>
<evidence type="ECO:0000256" key="2">
    <source>
        <dbReference type="ARBA" id="ARBA00022801"/>
    </source>
</evidence>
<dbReference type="InterPro" id="IPR038718">
    <property type="entry name" value="SNF2-like_sf"/>
</dbReference>
<accession>A0A1E5JPL8</accession>
<keyword evidence="3 9" id="KW-0347">Helicase</keyword>
<comment type="similarity">
    <text evidence="9">Belongs to the SNF2/RAD54 helicase family. RapA subfamily.</text>
</comment>
<keyword evidence="4 9" id="KW-0067">ATP-binding</keyword>
<dbReference type="Proteomes" id="UP000095229">
    <property type="component" value="Unassembled WGS sequence"/>
</dbReference>
<evidence type="ECO:0000256" key="3">
    <source>
        <dbReference type="ARBA" id="ARBA00022806"/>
    </source>
</evidence>
<dbReference type="EC" id="3.6.4.-" evidence="9"/>
<dbReference type="InterPro" id="IPR040766">
    <property type="entry name" value="Tudor_2_RapA"/>
</dbReference>
<keyword evidence="2 9" id="KW-0378">Hydrolase</keyword>
<dbReference type="GO" id="GO:0003677">
    <property type="term" value="F:DNA binding"/>
    <property type="evidence" value="ECO:0007669"/>
    <property type="project" value="UniProtKB-KW"/>
</dbReference>
<dbReference type="Gene3D" id="2.30.30.140">
    <property type="match status" value="1"/>
</dbReference>
<dbReference type="InterPro" id="IPR027417">
    <property type="entry name" value="P-loop_NTPase"/>
</dbReference>
<dbReference type="Gene3D" id="2.30.30.930">
    <property type="match status" value="1"/>
</dbReference>
<keyword evidence="7 9" id="KW-0010">Activator</keyword>
<dbReference type="PATRIC" id="fig|45071.6.peg.891"/>
<comment type="function">
    <text evidence="9">Transcription regulator that activates transcription by stimulating RNA polymerase (RNAP) recycling in case of stress conditions such as supercoiled DNA or high salt concentrations. Probably acts by releasing the RNAP, when it is trapped or immobilized on tightly supercoiled DNA. Does not activate transcription on linear DNA. Probably not involved in DNA repair.</text>
</comment>
<dbReference type="RefSeq" id="WP_058516730.1">
    <property type="nucleotide sequence ID" value="NZ_CAAAIE010000002.1"/>
</dbReference>
<evidence type="ECO:0000256" key="8">
    <source>
        <dbReference type="ARBA" id="ARBA00023163"/>
    </source>
</evidence>
<feature type="binding site" evidence="9">
    <location>
        <begin position="175"/>
        <end position="182"/>
    </location>
    <ligand>
        <name>ATP</name>
        <dbReference type="ChEBI" id="CHEBI:30616"/>
    </ligand>
</feature>
<dbReference type="EMBL" id="LSOG01000082">
    <property type="protein sequence ID" value="OEH45978.1"/>
    <property type="molecule type" value="Genomic_DNA"/>
</dbReference>
<dbReference type="SMART" id="SM00487">
    <property type="entry name" value="DEXDc"/>
    <property type="match status" value="1"/>
</dbReference>
<dbReference type="HAMAP" id="MF_01821">
    <property type="entry name" value="Helicase_RapA"/>
    <property type="match status" value="1"/>
</dbReference>
<dbReference type="GO" id="GO:0005524">
    <property type="term" value="F:ATP binding"/>
    <property type="evidence" value="ECO:0007669"/>
    <property type="project" value="UniProtKB-UniRule"/>
</dbReference>
<dbReference type="InterPro" id="IPR000330">
    <property type="entry name" value="SNF2_N"/>
</dbReference>
<dbReference type="PROSITE" id="PS51194">
    <property type="entry name" value="HELICASE_CTER"/>
    <property type="match status" value="1"/>
</dbReference>
<dbReference type="SUPFAM" id="SSF52540">
    <property type="entry name" value="P-loop containing nucleoside triphosphate hydrolases"/>
    <property type="match status" value="2"/>
</dbReference>
<keyword evidence="8 9" id="KW-0804">Transcription</keyword>
<dbReference type="InterPro" id="IPR014001">
    <property type="entry name" value="Helicase_ATP-bd"/>
</dbReference>
<comment type="caution">
    <text evidence="12">The sequence shown here is derived from an EMBL/GenBank/DDBJ whole genome shotgun (WGS) entry which is preliminary data.</text>
</comment>
<evidence type="ECO:0000256" key="6">
    <source>
        <dbReference type="ARBA" id="ARBA00023125"/>
    </source>
</evidence>
<dbReference type="PROSITE" id="PS51192">
    <property type="entry name" value="HELICASE_ATP_BIND_1"/>
    <property type="match status" value="1"/>
</dbReference>
<dbReference type="PANTHER" id="PTHR45766">
    <property type="entry name" value="DNA ANNEALING HELICASE AND ENDONUCLEASE ZRANB3 FAMILY MEMBER"/>
    <property type="match status" value="1"/>
</dbReference>
<evidence type="ECO:0000259" key="10">
    <source>
        <dbReference type="PROSITE" id="PS51192"/>
    </source>
</evidence>
<dbReference type="SMART" id="SM00490">
    <property type="entry name" value="HELICc"/>
    <property type="match status" value="1"/>
</dbReference>
<dbReference type="Pfam" id="PF18337">
    <property type="entry name" value="Tudor_RapA"/>
    <property type="match status" value="1"/>
</dbReference>
<dbReference type="Pfam" id="PF18339">
    <property type="entry name" value="Tudor_1_RapA"/>
    <property type="match status" value="1"/>
</dbReference>
<feature type="domain" description="Helicase ATP-binding" evidence="10">
    <location>
        <begin position="162"/>
        <end position="343"/>
    </location>
</feature>
<feature type="short sequence motif" description="DEAH box" evidence="9">
    <location>
        <begin position="289"/>
        <end position="292"/>
    </location>
</feature>
<dbReference type="Gene3D" id="3.40.50.300">
    <property type="entry name" value="P-loop containing nucleotide triphosphate hydrolases"/>
    <property type="match status" value="1"/>
</dbReference>
<evidence type="ECO:0000313" key="13">
    <source>
        <dbReference type="Proteomes" id="UP000095229"/>
    </source>
</evidence>
<dbReference type="CDD" id="cd18793">
    <property type="entry name" value="SF2_C_SNF"/>
    <property type="match status" value="1"/>
</dbReference>
<dbReference type="Gene3D" id="3.30.360.80">
    <property type="match status" value="1"/>
</dbReference>
<reference evidence="12 13" key="1">
    <citation type="submission" date="2016-02" db="EMBL/GenBank/DDBJ databases">
        <title>Secondary metabolites in Legionella.</title>
        <authorList>
            <person name="Tobias N.J."/>
            <person name="Bode H.B."/>
        </authorList>
    </citation>
    <scope>NUCLEOTIDE SEQUENCE [LARGE SCALE GENOMIC DNA]</scope>
    <source>
        <strain evidence="12 13">DSM 19216</strain>
    </source>
</reference>
<feature type="domain" description="Helicase C-terminal" evidence="11">
    <location>
        <begin position="473"/>
        <end position="648"/>
    </location>
</feature>
<dbReference type="Pfam" id="PF00176">
    <property type="entry name" value="SNF2-rel_dom"/>
    <property type="match status" value="1"/>
</dbReference>
<dbReference type="Pfam" id="PF12137">
    <property type="entry name" value="RapA_C"/>
    <property type="match status" value="1"/>
</dbReference>
<sequence length="951" mass="109167">MTFSIGQRWISNTETHLGLGIIIDLNGRQVSVSFPAADEERIYSTDSAPLSRIIYKEGEEITTSSQQKICVTHVETRQGLFFYTGVDEAGNEFQISELSLDCFIKLNTPEQRLFSGLLDKLNAFKLRIDTLHHASRLQQSEVRGLLGSRTSHLKHQVYIASEVAQRHAPRVLLADEVGLGKTIEAGMIMHYQLSTGRAQRILIVVPQTLIHQWLVEMIRRFNLYFSIIDAERYELLYELDEEEGMQLGTSQENLFENEQLVLCSLDFLMENENARQQAMTSQWDLLVVDEAHHLHWSEEEKSPEYECIEELARQSKGLLLLTATPEQAGIASHFARLRLLDPSRFYNLPAFKKEEEGYQQINKLVHELMAYEERTSTDALSVKHKSQLEAYLGEITGLNIDQIIKDLLDRHGTGRVLFRNTRAAIQGFPERRVHPCPLECPEIYSSMEEQKGQRKLYPEQLLNKEIWLENDPRVMWLVNKINELHPQKVLIICAKANTAIALDQHLKLKRGIRSTSFHEGLSIIERDRSAAYFAEQENGAQVLVCSEIGSEGRNFQFAHHLVLFDLPLNPDLLEQRIGRLDRIGQRDTIEIYVPYLLSTVQEKLFRWYHEGINLFTRSCSIGFTLYEEFENELLPILDTVATNQQELEKLIVETKTRAEQINQALHEGRDRLLELNSCNAPQAEALIAAIEAEENFLELENYMAQVFQEYGIDHEYHSESTEILRPTDHMKTSHFPGLKEDGVTVTYSRSKALVREDVEFLSWEHPMVSECMEMILDSELGNATLATISIKSIKPGTLFLESFFTAHCVAPKNLQLDRFLPLTPIRVLMDVSGKNLSSILAYKQLNQMCEPVKRHLGYPIIQQIHSDLDVILTQSKKVAEGQLQEIIKHATSQMKESITHEVNRLEALKRINPSIREDEIAFYKIQLIESEEFIHSSTLKLQALRVVINKV</sequence>
<organism evidence="12 13">
    <name type="scientific">Legionella parisiensis</name>
    <dbReference type="NCBI Taxonomy" id="45071"/>
    <lineage>
        <taxon>Bacteria</taxon>
        <taxon>Pseudomonadati</taxon>
        <taxon>Pseudomonadota</taxon>
        <taxon>Gammaproteobacteria</taxon>
        <taxon>Legionellales</taxon>
        <taxon>Legionellaceae</taxon>
        <taxon>Legionella</taxon>
    </lineage>
</organism>
<evidence type="ECO:0000256" key="5">
    <source>
        <dbReference type="ARBA" id="ARBA00023015"/>
    </source>
</evidence>